<dbReference type="EMBL" id="BTSX01000002">
    <property type="protein sequence ID" value="GMS86892.1"/>
    <property type="molecule type" value="Genomic_DNA"/>
</dbReference>
<accession>A0AAV5SU57</accession>
<gene>
    <name evidence="2" type="ORF">PENTCL1PPCAC_9067</name>
</gene>
<reference evidence="2" key="1">
    <citation type="submission" date="2023-10" db="EMBL/GenBank/DDBJ databases">
        <title>Genome assembly of Pristionchus species.</title>
        <authorList>
            <person name="Yoshida K."/>
            <person name="Sommer R.J."/>
        </authorList>
    </citation>
    <scope>NUCLEOTIDE SEQUENCE</scope>
    <source>
        <strain evidence="2">RS0144</strain>
    </source>
</reference>
<keyword evidence="3" id="KW-1185">Reference proteome</keyword>
<evidence type="ECO:0000313" key="3">
    <source>
        <dbReference type="Proteomes" id="UP001432027"/>
    </source>
</evidence>
<evidence type="ECO:0000313" key="2">
    <source>
        <dbReference type="EMBL" id="GMS86892.1"/>
    </source>
</evidence>
<keyword evidence="1" id="KW-0812">Transmembrane</keyword>
<feature type="non-terminal residue" evidence="2">
    <location>
        <position position="1"/>
    </location>
</feature>
<protein>
    <submittedName>
        <fullName evidence="2">Uncharacterized protein</fullName>
    </submittedName>
</protein>
<name>A0AAV5SU57_9BILA</name>
<keyword evidence="1" id="KW-1133">Transmembrane helix</keyword>
<sequence>FTTVCGIFLEMCAANHYLLLLVTLFIVIHSASTLDYASTVDYECEWHAGPFSPFCGSPDCPTGWEKSRSSPNAINSVFDFGIKCLTGEKTLCCRPMED</sequence>
<comment type="caution">
    <text evidence="2">The sequence shown here is derived from an EMBL/GenBank/DDBJ whole genome shotgun (WGS) entry which is preliminary data.</text>
</comment>
<evidence type="ECO:0000256" key="1">
    <source>
        <dbReference type="SAM" id="Phobius"/>
    </source>
</evidence>
<dbReference type="Proteomes" id="UP001432027">
    <property type="component" value="Unassembled WGS sequence"/>
</dbReference>
<keyword evidence="1" id="KW-0472">Membrane</keyword>
<proteinExistence type="predicted"/>
<organism evidence="2 3">
    <name type="scientific">Pristionchus entomophagus</name>
    <dbReference type="NCBI Taxonomy" id="358040"/>
    <lineage>
        <taxon>Eukaryota</taxon>
        <taxon>Metazoa</taxon>
        <taxon>Ecdysozoa</taxon>
        <taxon>Nematoda</taxon>
        <taxon>Chromadorea</taxon>
        <taxon>Rhabditida</taxon>
        <taxon>Rhabditina</taxon>
        <taxon>Diplogasteromorpha</taxon>
        <taxon>Diplogasteroidea</taxon>
        <taxon>Neodiplogasteridae</taxon>
        <taxon>Pristionchus</taxon>
    </lineage>
</organism>
<feature type="transmembrane region" description="Helical" evidence="1">
    <location>
        <begin position="6"/>
        <end position="28"/>
    </location>
</feature>
<dbReference type="AlphaFoldDB" id="A0AAV5SU57"/>